<evidence type="ECO:0000313" key="3">
    <source>
        <dbReference type="Proteomes" id="UP001310387"/>
    </source>
</evidence>
<dbReference type="NCBIfam" id="TIGR02391">
    <property type="entry name" value="hypoth_ymh"/>
    <property type="match status" value="1"/>
</dbReference>
<reference evidence="2" key="2">
    <citation type="submission" date="2024-02" db="EMBL/GenBank/DDBJ databases">
        <authorList>
            <person name="Prathaban M."/>
            <person name="Mythili R."/>
            <person name="Sharmila Devi N."/>
            <person name="Sobanaa M."/>
            <person name="Prathiviraj R."/>
            <person name="Selvin J."/>
        </authorList>
    </citation>
    <scope>NUCLEOTIDE SEQUENCE</scope>
    <source>
        <strain evidence="2">MP1014</strain>
    </source>
</reference>
<dbReference type="InterPro" id="IPR012654">
    <property type="entry name" value="CHP02391"/>
</dbReference>
<organism evidence="2 3">
    <name type="scientific">Isoptericola haloaureus</name>
    <dbReference type="NCBI Taxonomy" id="1542902"/>
    <lineage>
        <taxon>Bacteria</taxon>
        <taxon>Bacillati</taxon>
        <taxon>Actinomycetota</taxon>
        <taxon>Actinomycetes</taxon>
        <taxon>Micrococcales</taxon>
        <taxon>Promicromonosporaceae</taxon>
        <taxon>Isoptericola</taxon>
    </lineage>
</organism>
<comment type="caution">
    <text evidence="2">The sequence shown here is derived from an EMBL/GenBank/DDBJ whole genome shotgun (WGS) entry which is preliminary data.</text>
</comment>
<accession>A0ABU7Z5A1</accession>
<dbReference type="EMBL" id="JBAGLP010000116">
    <property type="protein sequence ID" value="MEG3614659.1"/>
    <property type="molecule type" value="Genomic_DNA"/>
</dbReference>
<proteinExistence type="predicted"/>
<evidence type="ECO:0000259" key="1">
    <source>
        <dbReference type="Pfam" id="PF09509"/>
    </source>
</evidence>
<gene>
    <name evidence="2" type="ORF">V5O49_05925</name>
</gene>
<name>A0ABU7Z5A1_9MICO</name>
<dbReference type="Proteomes" id="UP001310387">
    <property type="component" value="Unassembled WGS sequence"/>
</dbReference>
<reference evidence="2" key="1">
    <citation type="journal article" date="2024" name="Antonie Van Leeuwenhoek">
        <title>Isoptericola haloaureus sp. nov., a dimorphic actinobacterium isolated from mangrove sediments of southeast India, implicating biosaline agricultural significance through nitrogen fixation and salt tolerance genes.</title>
        <authorList>
            <person name="Prathaban M."/>
            <person name="Prathiviraj R."/>
            <person name="Ravichandran M."/>
            <person name="Natarajan S.D."/>
            <person name="Sobanaa M."/>
            <person name="Hari Krishna Kumar S."/>
            <person name="Chandrasekar V."/>
            <person name="Selvin J."/>
        </authorList>
    </citation>
    <scope>NUCLEOTIDE SEQUENCE</scope>
    <source>
        <strain evidence="2">MP1014</strain>
    </source>
</reference>
<protein>
    <submittedName>
        <fullName evidence="2">TIGR02391 family protein</fullName>
    </submittedName>
</protein>
<keyword evidence="3" id="KW-1185">Reference proteome</keyword>
<sequence>MSSLSVAQKTYLEAILDMSGGYVLDFSDASFAEHLASAGIDINAARYTAEGPSKARRLRALWQVGSDTEVSATLRVLAEYMEAKNLIGSWNANVSDEQITKVRQIADSLATEGGNASTSTQASAVAITTEATVTDNRVSIEIHEDIHTHIKPYLAVGHYFHAVEEAYKVVREKLRQLTGFEGADKVFSQNAQSDKYLRVLFGKDEPSSDVERDFFRGVGYLHLGVQFLRNEKVHTPATDVEPNLAVHYISLASLAYDLITRYISDETVAEIEALVQRTRSGYNARRFYEVFDGGKWMETIELPSSMRSTAVRRALRDKWLREVDFTRSYDNSNVMLMRFELIVDVLTVDDIDDLLSRPTKDVYSNDQMAGLEQFLEFVEQRDPAKLSPKARETLARLRAQSQ</sequence>
<evidence type="ECO:0000313" key="2">
    <source>
        <dbReference type="EMBL" id="MEG3614659.1"/>
    </source>
</evidence>
<feature type="domain" description="Conserved hypothetical protein CHP02391" evidence="1">
    <location>
        <begin position="141"/>
        <end position="255"/>
    </location>
</feature>
<dbReference type="Pfam" id="PF09509">
    <property type="entry name" value="Hypoth_Ymh"/>
    <property type="match status" value="1"/>
</dbReference>
<dbReference type="RefSeq" id="WP_332901422.1">
    <property type="nucleotide sequence ID" value="NZ_JBAGLP010000116.1"/>
</dbReference>